<feature type="region of interest" description="Disordered" evidence="1">
    <location>
        <begin position="2022"/>
        <end position="2041"/>
    </location>
</feature>
<keyword evidence="2" id="KW-1133">Transmembrane helix</keyword>
<reference evidence="3 4" key="1">
    <citation type="journal article" date="2012" name="Nucleic Acids Res.">
        <title>Sequencing of the smallest Apicomplexan genome from the human pathogen Babesia microti.</title>
        <authorList>
            <person name="Cornillot E."/>
            <person name="Hadj-Kaddour K."/>
            <person name="Dassouli A."/>
            <person name="Noel B."/>
            <person name="Ranwez V."/>
            <person name="Vacherie B."/>
            <person name="Augagneur Y."/>
            <person name="Bres V."/>
            <person name="Duclos A."/>
            <person name="Randazzo S."/>
            <person name="Carcy B."/>
            <person name="Debierre-Grockiego F."/>
            <person name="Delbecq S."/>
            <person name="Moubri-Menage K."/>
            <person name="Shams-Eldin H."/>
            <person name="Usmani-Brown S."/>
            <person name="Bringaud F."/>
            <person name="Wincker P."/>
            <person name="Vivares C.P."/>
            <person name="Schwarz R.T."/>
            <person name="Schetters T.P."/>
            <person name="Krause P.J."/>
            <person name="Gorenflot A."/>
            <person name="Berry V."/>
            <person name="Barbe V."/>
            <person name="Ben Mamoun C."/>
        </authorList>
    </citation>
    <scope>NUCLEOTIDE SEQUENCE [LARGE SCALE GENOMIC DNA]</scope>
    <source>
        <strain evidence="3 4">RI</strain>
    </source>
</reference>
<dbReference type="VEuPathDB" id="PiroplasmaDB:BmR1_04g08360"/>
<dbReference type="RefSeq" id="XP_012650261.1">
    <property type="nucleotide sequence ID" value="XM_012794807.1"/>
</dbReference>
<evidence type="ECO:0000256" key="1">
    <source>
        <dbReference type="SAM" id="MobiDB-lite"/>
    </source>
</evidence>
<feature type="region of interest" description="Disordered" evidence="1">
    <location>
        <begin position="1484"/>
        <end position="1513"/>
    </location>
</feature>
<keyword evidence="4" id="KW-1185">Reference proteome</keyword>
<evidence type="ECO:0000313" key="4">
    <source>
        <dbReference type="Proteomes" id="UP000002899"/>
    </source>
</evidence>
<sequence length="2462" mass="272922">MSVVRGRINWPVAPAYILVTLTGIAAFAPSLDSTTYFSPPKNHQQDVSSLPFGAGQVFEDKNSILEAHSSTSTITSELDGREESIATKTRTYKHRNKAGNISSFDATSSVCTKGLFSNELPSVDSIQREFIKDGKYSTAFEADLVDDGINPIFSFVQLHFNPFKSKKFKDVSIEYKDKILYFLNEKRENIAKFTIEKAIPRVVQTLISLTHSKGSKCTAEWVHKHSNKGVLHLTCDLDYGSSAYSDSSVIKFKCHKPKLEGFKKESFSIDPPLFSHQYPTYESILSHMRMILGLSPKHPISITSVNGHKVTEKESYNALTDAISSGRNEIDVLLDCAIQVSVRLFLPFIQAPDNISTYPVFLYLDDYKRVLLDTKYQSLLAESGITGNPINFKSSANTSSIYYLSDVDKHKCRVKKGKLVISPNSPKSAYEIFTFIPQVSVNVYLMEKKKFTTTISPLMMVKDVISELNKKVSEYAKDIKEIKKHKIVFYGFEVGNCQLHDLNEHIYEKTSKLLLYKIPTSVPCATTKSTVMNFYFGPHKPSEILLDIYINNDNQKSGPYKIHIPYEGYATLQNLKEIIVRNLSLMGVFLSEDLQFVEIGGKPASHHSDRTHLSAIKEFIQDYRRNVATTVTITPNTNVNARFVGSKKTNDFKFHINSTNPTSEEIAKAFEEKAHKNKYMSDHLHHNLLLLDKEDNGHLIDFQDGHLPRGINLNNIIFEGDNNKDLKINYTDRNGKISEFTLFLPYKMEPQQVQSQIKSELAKRGLLDPNSSDIILDENNFWDDKNPVIHVYSSNTMPIHGFYKGRPVETSIKFKSNTPLSKLETMAKEKVANMLGDNGGMQGYDFSILSDDGEHTYTNDDTNYDNYSISFGTPLTLNFGKKKYCFINHNGEKRCTGIYPNMLKKFTLDTLEDHLRHNSKMDGDKIPENVKLSAIVLNDGKEIPCEYLFGSETIENLGHYYNFDLADVAGFKFGEMNKEEINVLNAFHQSGDLLKARIMKLTGEKETISTLLNNMDIKAFKNEVLDRFSTLDYRDKINNIEVNGKAWKNGMLFSMVNPEDNRDVRITFEVANDSGRKAKTYISSLLVQPKDDDTITTFFKRAFASPVVYGLRPNESYRLDCIKGGKSTQNISTSKMFSEIDCDSISLQPLGVSQDGLPHIVIKDKQSKNQQTISGGIDHINLGLRNYFSDLLDSGSNLESAELELLGIPFNCNQKIWYSHNLLASLTLDSLLAHCSGDFEKLKNKLQNESLMEIKIKPKMGNYVHSDTASDSAYPLMIGLSLNGVPTQVYTKINVTKTTIKDRPTEFVRLINQTFGKSLEGMSHINVNLWISNTLRNCTKFDGMKGLLNMSVNELLRHCNVTWQMLEMTGGADINVDVIKRFASKAYDGTENSPNRILLNMSSGDDYKMSSIPSKQNVQGELQDFLMHNGGQDVMMHPEKYVMNVSIDHREPQLIPVSELLPQSPYSPHGVRNYAGFIPAGVKRQGHLGPNSGPNKTRPSSRQASFFDNPDHVPRESMDIILERLPDGADSDVYFSHHDSPDSGTVGSHMPSNGQRVAGANKAKVIMHRYPGPEGMDHLLRNNWLGSPQNNGSMMHGGWSVEVEFPAEQLISDYENISNTIVTSLKSKLGGRLDLVSNAIVLVNVNGNSYKCDISNLSQFEEMDTSDFLEKCVPIEQLAGNPNVTIRVEYDPFNTQFIDADKLSHLSNAKLIIPTLDDSAPGTKVLDLGHLSNTLPGEAVSALNKYKGGFQVVINGVPGDCFIPSESITTKLTPEVIIDHCGVDDPISQSFTIQLLPYRNTGNPFININVRERDGDGFSDKVYHPWNAGTAAPSAGSTGDIKNYKGKINFDTTTLNDIVRDAASHEPVNVMIYQNNIPFGPGEIPERLGNIPLSSLSGEYNISLEYDPTGVAPGTVSAESLANIPNLRYRLMSGDLGPGDRVYLCNEHSHVPIDRVPEHLLHIPGSDLHKRGYTIQIVRGAPGKGMGHKNPFLGHGQGTNPKANAGTGAPGKGMGHKNPFLGHGQGTNPKANAGTGAPGKGMGHKNPFLGHGQGTNPKANAGTEAPGKGMGHKNPFLGQTLTRIASPPSIRVFSNLIKNSPLISSLQTPIHKILNLDEKTANDAKSIKLAIDGMPSECEIAIGSTDWIFETLESLLHQCNIRDLDHNHQIGIFIKKSGSPDDIEFSLNGSKAPASGDKNKRYKLNLTSSLGDTFEDLGINNLGDNNSQVLLGVKSGNKERLIDVDKDSFAALLKQHPSVLDVLLKFGVPEEGLTSTHSLRIIMESLSKALELLKNNGIQMEIEIDGVDIEQTNLHLTTKLSNIFKKMETLKKLLSEHHNMVLHVQLASGRIIEFTITAHDLIHAIDGGLTLRDLLLHGLDADNVDTVTSILLSPQETSLPFTAKNAMPNIETNAKMGKRHVSKLATNPIDSASKANAKMGISHDTKLTTSPIGQTSKTGPKT</sequence>
<feature type="region of interest" description="Disordered" evidence="1">
    <location>
        <begin position="1996"/>
        <end position="2016"/>
    </location>
</feature>
<feature type="compositionally biased region" description="Polar residues" evidence="1">
    <location>
        <begin position="2447"/>
        <end position="2462"/>
    </location>
</feature>
<feature type="transmembrane region" description="Helical" evidence="2">
    <location>
        <begin position="12"/>
        <end position="31"/>
    </location>
</feature>
<keyword evidence="2" id="KW-0472">Membrane</keyword>
<dbReference type="Proteomes" id="UP000002899">
    <property type="component" value="Chromosome IV"/>
</dbReference>
<name>I7J9F4_BABMR</name>
<evidence type="ECO:0000313" key="3">
    <source>
        <dbReference type="EMBL" id="CCF75853.1"/>
    </source>
</evidence>
<dbReference type="OrthoDB" id="360008at2759"/>
<feature type="region of interest" description="Disordered" evidence="1">
    <location>
        <begin position="2442"/>
        <end position="2462"/>
    </location>
</feature>
<feature type="compositionally biased region" description="Polar residues" evidence="1">
    <location>
        <begin position="1492"/>
        <end position="1506"/>
    </location>
</feature>
<accession>I7J9F4</accession>
<organism evidence="3 4">
    <name type="scientific">Babesia microti (strain RI)</name>
    <dbReference type="NCBI Taxonomy" id="1133968"/>
    <lineage>
        <taxon>Eukaryota</taxon>
        <taxon>Sar</taxon>
        <taxon>Alveolata</taxon>
        <taxon>Apicomplexa</taxon>
        <taxon>Aconoidasida</taxon>
        <taxon>Piroplasmida</taxon>
        <taxon>Babesiidae</taxon>
        <taxon>Babesia</taxon>
    </lineage>
</organism>
<gene>
    <name evidence="3" type="ORF">BmR1_04g08360</name>
</gene>
<proteinExistence type="predicted"/>
<dbReference type="KEGG" id="bmic:BmR1_04g08360"/>
<protein>
    <submittedName>
        <fullName evidence="3">Uncharacterized protein</fullName>
    </submittedName>
</protein>
<dbReference type="GeneID" id="24426306"/>
<dbReference type="EMBL" id="LN871599">
    <property type="protein sequence ID" value="CCF75853.1"/>
    <property type="molecule type" value="Genomic_DNA"/>
</dbReference>
<keyword evidence="2" id="KW-0812">Transmembrane</keyword>
<evidence type="ECO:0000256" key="2">
    <source>
        <dbReference type="SAM" id="Phobius"/>
    </source>
</evidence>
<reference evidence="3 4" key="3">
    <citation type="journal article" date="2016" name="Sci. Rep.">
        <title>Genome-wide diversity and gene expression profiling of Babesia microti isolates identify polymorphic genes that mediate host-pathogen interactions.</title>
        <authorList>
            <person name="Silva J.C."/>
            <person name="Cornillot E."/>
            <person name="McCracken C."/>
            <person name="Usmani-Brown S."/>
            <person name="Dwivedi A."/>
            <person name="Ifeonu O.O."/>
            <person name="Crabtree J."/>
            <person name="Gotia H.T."/>
            <person name="Virji A.Z."/>
            <person name="Reynes C."/>
            <person name="Colinge J."/>
            <person name="Kumar V."/>
            <person name="Lawres L."/>
            <person name="Pazzi J.E."/>
            <person name="Pablo J.V."/>
            <person name="Hung C."/>
            <person name="Brancato J."/>
            <person name="Kumari P."/>
            <person name="Orvis J."/>
            <person name="Tretina K."/>
            <person name="Chibucos M."/>
            <person name="Ott S."/>
            <person name="Sadzewicz L."/>
            <person name="Sengamalay N."/>
            <person name="Shetty A.C."/>
            <person name="Su Q."/>
            <person name="Tallon L."/>
            <person name="Fraser C.M."/>
            <person name="Frutos R."/>
            <person name="Molina D.M."/>
            <person name="Krause P.J."/>
            <person name="Ben Mamoun C."/>
        </authorList>
    </citation>
    <scope>NUCLEOTIDE SEQUENCE [LARGE SCALE GENOMIC DNA]</scope>
    <source>
        <strain evidence="3 4">RI</strain>
    </source>
</reference>
<reference evidence="3 4" key="2">
    <citation type="journal article" date="2013" name="PLoS ONE">
        <title>Whole genome mapping and re-organization of the nuclear and mitochondrial genomes of Babesia microti isolates.</title>
        <authorList>
            <person name="Cornillot E."/>
            <person name="Dassouli A."/>
            <person name="Garg A."/>
            <person name="Pachikara N."/>
            <person name="Randazzo S."/>
            <person name="Depoix D."/>
            <person name="Carcy B."/>
            <person name="Delbecq S."/>
            <person name="Frutos R."/>
            <person name="Silva J.C."/>
            <person name="Sutton R."/>
            <person name="Krause P.J."/>
            <person name="Mamoun C.B."/>
        </authorList>
    </citation>
    <scope>NUCLEOTIDE SEQUENCE [LARGE SCALE GENOMIC DNA]</scope>
    <source>
        <strain evidence="3 4">RI</strain>
    </source>
</reference>